<reference evidence="5 6" key="1">
    <citation type="submission" date="2016-03" db="EMBL/GenBank/DDBJ databases">
        <authorList>
            <person name="Devillers H."/>
        </authorList>
    </citation>
    <scope>NUCLEOTIDE SEQUENCE [LARGE SCALE GENOMIC DNA]</scope>
    <source>
        <strain evidence="5">CBS 11717</strain>
    </source>
</reference>
<accession>A0A1G4JNY7</accession>
<dbReference type="EMBL" id="LT598465">
    <property type="protein sequence ID" value="SCU92439.1"/>
    <property type="molecule type" value="Genomic_DNA"/>
</dbReference>
<gene>
    <name evidence="5" type="ORF">LAMI_0E10418G</name>
</gene>
<evidence type="ECO:0000256" key="2">
    <source>
        <dbReference type="ARBA" id="ARBA00019193"/>
    </source>
</evidence>
<dbReference type="Gene3D" id="3.30.1140.40">
    <property type="entry name" value="Tctex-1"/>
    <property type="match status" value="1"/>
</dbReference>
<evidence type="ECO:0000313" key="5">
    <source>
        <dbReference type="EMBL" id="SCU92439.1"/>
    </source>
</evidence>
<dbReference type="InterPro" id="IPR038586">
    <property type="entry name" value="Tctex-1-like_sf"/>
</dbReference>
<sequence>MSKIVAENSFIGEQRPLDLNDFDKLVNDAFHTSGESANAGTVTESILENLTKASSAHKFVVSITSITQELLDKPASQPTIENFVGGSWDKAKDGLYSTRIEKDQATFLVTVIWLAK</sequence>
<dbReference type="InterPro" id="IPR005334">
    <property type="entry name" value="Tctex-1-like"/>
</dbReference>
<organism evidence="5 6">
    <name type="scientific">Lachancea mirantina</name>
    <dbReference type="NCBI Taxonomy" id="1230905"/>
    <lineage>
        <taxon>Eukaryota</taxon>
        <taxon>Fungi</taxon>
        <taxon>Dikarya</taxon>
        <taxon>Ascomycota</taxon>
        <taxon>Saccharomycotina</taxon>
        <taxon>Saccharomycetes</taxon>
        <taxon>Saccharomycetales</taxon>
        <taxon>Saccharomycetaceae</taxon>
        <taxon>Lachancea</taxon>
    </lineage>
</organism>
<proteinExistence type="inferred from homology"/>
<evidence type="ECO:0000313" key="6">
    <source>
        <dbReference type="Proteomes" id="UP000191024"/>
    </source>
</evidence>
<comment type="similarity">
    <text evidence="1 4">Belongs to the TDA2 family.</text>
</comment>
<keyword evidence="4" id="KW-0963">Cytoplasm</keyword>
<name>A0A1G4JNY7_9SACH</name>
<dbReference type="Pfam" id="PF03645">
    <property type="entry name" value="Tctex-1"/>
    <property type="match status" value="1"/>
</dbReference>
<evidence type="ECO:0000256" key="1">
    <source>
        <dbReference type="ARBA" id="ARBA00010778"/>
    </source>
</evidence>
<evidence type="ECO:0000256" key="4">
    <source>
        <dbReference type="RuleBase" id="RU367012"/>
    </source>
</evidence>
<dbReference type="Proteomes" id="UP000191024">
    <property type="component" value="Chromosome E"/>
</dbReference>
<dbReference type="GO" id="GO:0042995">
    <property type="term" value="C:cell projection"/>
    <property type="evidence" value="ECO:0007669"/>
    <property type="project" value="UniProtKB-SubCell"/>
</dbReference>
<dbReference type="AlphaFoldDB" id="A0A1G4JNY7"/>
<dbReference type="OrthoDB" id="4034663at2759"/>
<comment type="subcellular location">
    <subcellularLocation>
        <location evidence="4">Cytoplasm</location>
    </subcellularLocation>
    <subcellularLocation>
        <location evidence="4">Cell projection</location>
    </subcellularLocation>
</comment>
<evidence type="ECO:0000256" key="3">
    <source>
        <dbReference type="ARBA" id="ARBA00023273"/>
    </source>
</evidence>
<dbReference type="STRING" id="1230905.A0A1G4JNY7"/>
<dbReference type="GO" id="GO:0005737">
    <property type="term" value="C:cytoplasm"/>
    <property type="evidence" value="ECO:0007669"/>
    <property type="project" value="UniProtKB-SubCell"/>
</dbReference>
<dbReference type="CDD" id="cd21457">
    <property type="entry name" value="DLC-like_TDA2"/>
    <property type="match status" value="1"/>
</dbReference>
<keyword evidence="6" id="KW-1185">Reference proteome</keyword>
<protein>
    <recommendedName>
        <fullName evidence="2 4">Topoisomerase I damage affected protein 2</fullName>
    </recommendedName>
</protein>
<keyword evidence="3 4" id="KW-0966">Cell projection</keyword>